<evidence type="ECO:0000313" key="2">
    <source>
        <dbReference type="EMBL" id="KKM17991.1"/>
    </source>
</evidence>
<dbReference type="AlphaFoldDB" id="A0A0F9HRH8"/>
<accession>A0A0F9HRH8</accession>
<evidence type="ECO:0000259" key="1">
    <source>
        <dbReference type="Pfam" id="PF04466"/>
    </source>
</evidence>
<dbReference type="Pfam" id="PF04466">
    <property type="entry name" value="Terminase_3"/>
    <property type="match status" value="1"/>
</dbReference>
<dbReference type="PANTHER" id="PTHR39184">
    <property type="match status" value="1"/>
</dbReference>
<sequence>MPSPKIPNSGQLDLAGLLPSQAIATFVEKPRVIIAGGYGTGKSVSLCTRMAYRMARTPFNRGIILRLHAADLRDSTMQVWDEVLPLSWLRKGGRTRSKGMERDILKNGSVITFGHIYDTQKSKQHIASLNVSDIAIDQAEEVQEDQYLKLIARTRFRAGISRSITMALNPAGHSWHWRRFYQGAKVLKGHPHPLLKDRPWIYLKESSIALQVATIENTPQLGGYLPQGFYEDMRTEFPPEYIARYLDCSFEDFEGKLYKAYDLESAHNIPPLSVADLEQMDIVEWGIGIDTGGAAPWAIVRVARDKWGRAFAYDEFYKANATIREVATWIQRDPHWYEAIKVIDYENRPVMTELAQYNIHCLPSRKKSKVANIGRVNGYFTSVPYIQHPITKKYGAPRLYITDECTWTKREHDRALWKQSDTGENKPDPHQPDHARDALEYILVQLPEPQKKILPTKLDFLQQIDPSSASFWKACKKIDKRRRDQGNDLREAHTMLNESDTSLLPEADTESLDIVEAFYGW</sequence>
<dbReference type="InterPro" id="IPR052380">
    <property type="entry name" value="Viral_DNA_packaging_terminase"/>
</dbReference>
<feature type="domain" description="Phage terminase large subunit N-terminal" evidence="1">
    <location>
        <begin position="33"/>
        <end position="182"/>
    </location>
</feature>
<reference evidence="2" key="1">
    <citation type="journal article" date="2015" name="Nature">
        <title>Complex archaea that bridge the gap between prokaryotes and eukaryotes.</title>
        <authorList>
            <person name="Spang A."/>
            <person name="Saw J.H."/>
            <person name="Jorgensen S.L."/>
            <person name="Zaremba-Niedzwiedzka K."/>
            <person name="Martijn J."/>
            <person name="Lind A.E."/>
            <person name="van Eijk R."/>
            <person name="Schleper C."/>
            <person name="Guy L."/>
            <person name="Ettema T.J."/>
        </authorList>
    </citation>
    <scope>NUCLEOTIDE SEQUENCE</scope>
</reference>
<dbReference type="InterPro" id="IPR035412">
    <property type="entry name" value="Terminase_L_N"/>
</dbReference>
<proteinExistence type="predicted"/>
<dbReference type="Gene3D" id="3.40.50.300">
    <property type="entry name" value="P-loop containing nucleotide triphosphate hydrolases"/>
    <property type="match status" value="1"/>
</dbReference>
<name>A0A0F9HRH8_9ZZZZ</name>
<gene>
    <name evidence="2" type="ORF">LCGC14_1670170</name>
</gene>
<organism evidence="2">
    <name type="scientific">marine sediment metagenome</name>
    <dbReference type="NCBI Taxonomy" id="412755"/>
    <lineage>
        <taxon>unclassified sequences</taxon>
        <taxon>metagenomes</taxon>
        <taxon>ecological metagenomes</taxon>
    </lineage>
</organism>
<dbReference type="InterPro" id="IPR027417">
    <property type="entry name" value="P-loop_NTPase"/>
</dbReference>
<protein>
    <recommendedName>
        <fullName evidence="1">Phage terminase large subunit N-terminal domain-containing protein</fullName>
    </recommendedName>
</protein>
<dbReference type="PANTHER" id="PTHR39184:SF1">
    <property type="entry name" value="PBSX PHAGE TERMINASE LARGE SUBUNIT"/>
    <property type="match status" value="1"/>
</dbReference>
<dbReference type="EMBL" id="LAZR01014327">
    <property type="protein sequence ID" value="KKM17991.1"/>
    <property type="molecule type" value="Genomic_DNA"/>
</dbReference>
<dbReference type="Gene3D" id="3.30.420.280">
    <property type="match status" value="1"/>
</dbReference>
<comment type="caution">
    <text evidence="2">The sequence shown here is derived from an EMBL/GenBank/DDBJ whole genome shotgun (WGS) entry which is preliminary data.</text>
</comment>